<dbReference type="InterPro" id="IPR052920">
    <property type="entry name" value="DNA-binding_regulatory"/>
</dbReference>
<dbReference type="Gene3D" id="3.40.50.1820">
    <property type="entry name" value="alpha/beta hydrolase"/>
    <property type="match status" value="1"/>
</dbReference>
<accession>C4G888</accession>
<evidence type="ECO:0000313" key="3">
    <source>
        <dbReference type="EMBL" id="EEP28709.1"/>
    </source>
</evidence>
<name>C4G888_9FIRM</name>
<dbReference type="PANTHER" id="PTHR43358:SF4">
    <property type="entry name" value="ALPHA_BETA HYDROLASE FOLD-1 DOMAIN-CONTAINING PROTEIN"/>
    <property type="match status" value="1"/>
</dbReference>
<protein>
    <recommendedName>
        <fullName evidence="2">AB hydrolase-1 domain-containing protein</fullName>
    </recommendedName>
</protein>
<sequence>MLFQIIALIIAIVLVAFCLVSAGLAFYITGIKRQSLREAKAWQDDHYDTSFWDELEKTEYEVRGFRNYLLHAMFVVNPKDPDSKKYVILSHGHTDNRIGDLKYIPVYLSLGFHCIIYDLRGHGINAPSRCSYSIREREDLLALIRDSKKRYGDDIILGLHGESLGGATTIASLYAGPEVAFAVADCAFADIENVLRKAMSAARIPGFVLDSAMAMGRLLFGFDLKKARPIDSLKKNEIPILFIHGKEDGFIPPENSQRMAEATGGLCEVHLFEGAGHAESVLKDPERYRRYVGAFLGQVIGEDMRPHRK</sequence>
<proteinExistence type="predicted"/>
<dbReference type="HOGENOM" id="CLU_029375_6_0_9"/>
<keyword evidence="4" id="KW-1185">Reference proteome</keyword>
<feature type="transmembrane region" description="Helical" evidence="1">
    <location>
        <begin position="6"/>
        <end position="28"/>
    </location>
</feature>
<evidence type="ECO:0000313" key="4">
    <source>
        <dbReference type="Proteomes" id="UP000003494"/>
    </source>
</evidence>
<gene>
    <name evidence="3" type="ORF">GCWU000342_00050</name>
</gene>
<organism evidence="3 4">
    <name type="scientific">Shuttleworthella satelles DSM 14600</name>
    <dbReference type="NCBI Taxonomy" id="626523"/>
    <lineage>
        <taxon>Bacteria</taxon>
        <taxon>Bacillati</taxon>
        <taxon>Bacillota</taxon>
        <taxon>Clostridia</taxon>
        <taxon>Lachnospirales</taxon>
        <taxon>Lachnospiraceae</taxon>
        <taxon>Shuttleworthella</taxon>
    </lineage>
</organism>
<dbReference type="eggNOG" id="COG1073">
    <property type="taxonomic scope" value="Bacteria"/>
</dbReference>
<evidence type="ECO:0000256" key="1">
    <source>
        <dbReference type="SAM" id="Phobius"/>
    </source>
</evidence>
<dbReference type="EMBL" id="ACIP02000001">
    <property type="protein sequence ID" value="EEP28709.1"/>
    <property type="molecule type" value="Genomic_DNA"/>
</dbReference>
<comment type="caution">
    <text evidence="3">The sequence shown here is derived from an EMBL/GenBank/DDBJ whole genome shotgun (WGS) entry which is preliminary data.</text>
</comment>
<dbReference type="AlphaFoldDB" id="C4G888"/>
<dbReference type="Pfam" id="PF12697">
    <property type="entry name" value="Abhydrolase_6"/>
    <property type="match status" value="1"/>
</dbReference>
<keyword evidence="1" id="KW-1133">Transmembrane helix</keyword>
<reference evidence="3" key="1">
    <citation type="submission" date="2009-04" db="EMBL/GenBank/DDBJ databases">
        <authorList>
            <person name="Weinstock G."/>
            <person name="Sodergren E."/>
            <person name="Clifton S."/>
            <person name="Fulton L."/>
            <person name="Fulton B."/>
            <person name="Courtney L."/>
            <person name="Fronick C."/>
            <person name="Harrison M."/>
            <person name="Strong C."/>
            <person name="Farmer C."/>
            <person name="Delahaunty K."/>
            <person name="Markovic C."/>
            <person name="Hall O."/>
            <person name="Minx P."/>
            <person name="Tomlinson C."/>
            <person name="Mitreva M."/>
            <person name="Nelson J."/>
            <person name="Hou S."/>
            <person name="Wollam A."/>
            <person name="Pepin K.H."/>
            <person name="Johnson M."/>
            <person name="Bhonagiri V."/>
            <person name="Nash W.E."/>
            <person name="Warren W."/>
            <person name="Chinwalla A."/>
            <person name="Mardis E.R."/>
            <person name="Wilson R.K."/>
        </authorList>
    </citation>
    <scope>NUCLEOTIDE SEQUENCE [LARGE SCALE GENOMIC DNA]</scope>
    <source>
        <strain evidence="3">DSM 14600</strain>
    </source>
</reference>
<evidence type="ECO:0000259" key="2">
    <source>
        <dbReference type="Pfam" id="PF12697"/>
    </source>
</evidence>
<keyword evidence="1" id="KW-0812">Transmembrane</keyword>
<dbReference type="RefSeq" id="WP_006905097.1">
    <property type="nucleotide sequence ID" value="NZ_GG665866.1"/>
</dbReference>
<dbReference type="SUPFAM" id="SSF53474">
    <property type="entry name" value="alpha/beta-Hydrolases"/>
    <property type="match status" value="1"/>
</dbReference>
<dbReference type="PANTHER" id="PTHR43358">
    <property type="entry name" value="ALPHA/BETA-HYDROLASE"/>
    <property type="match status" value="1"/>
</dbReference>
<dbReference type="Proteomes" id="UP000003494">
    <property type="component" value="Unassembled WGS sequence"/>
</dbReference>
<dbReference type="STRING" id="626523.GCWU000342_00050"/>
<dbReference type="InterPro" id="IPR000073">
    <property type="entry name" value="AB_hydrolase_1"/>
</dbReference>
<dbReference type="InterPro" id="IPR029058">
    <property type="entry name" value="AB_hydrolase_fold"/>
</dbReference>
<keyword evidence="1" id="KW-0472">Membrane</keyword>
<feature type="domain" description="AB hydrolase-1" evidence="2">
    <location>
        <begin position="87"/>
        <end position="288"/>
    </location>
</feature>